<evidence type="ECO:0000256" key="2">
    <source>
        <dbReference type="SAM" id="Phobius"/>
    </source>
</evidence>
<feature type="coiled-coil region" evidence="1">
    <location>
        <begin position="2"/>
        <end position="36"/>
    </location>
</feature>
<dbReference type="Proteomes" id="UP000732377">
    <property type="component" value="Unassembled WGS sequence"/>
</dbReference>
<dbReference type="EMBL" id="PIUK01000243">
    <property type="protein sequence ID" value="MBY6277774.1"/>
    <property type="molecule type" value="Genomic_DNA"/>
</dbReference>
<evidence type="ECO:0000313" key="3">
    <source>
        <dbReference type="EMBL" id="MBY6277774.1"/>
    </source>
</evidence>
<keyword evidence="2" id="KW-1133">Transmembrane helix</keyword>
<accession>A0A953LK03</accession>
<dbReference type="AlphaFoldDB" id="A0A953LK03"/>
<keyword evidence="2" id="KW-0812">Transmembrane</keyword>
<reference evidence="3" key="1">
    <citation type="submission" date="2017-11" db="EMBL/GenBank/DDBJ databases">
        <title>Three new genomes from thermophilic consortium.</title>
        <authorList>
            <person name="Quaggio R."/>
            <person name="Amgarten D."/>
            <person name="Setubal J.C."/>
        </authorList>
    </citation>
    <scope>NUCLEOTIDE SEQUENCE</scope>
    <source>
        <strain evidence="3">ZCTH01-B2</strain>
    </source>
</reference>
<evidence type="ECO:0000313" key="4">
    <source>
        <dbReference type="Proteomes" id="UP000732377"/>
    </source>
</evidence>
<gene>
    <name evidence="3" type="ORF">CWE10_16520</name>
</gene>
<evidence type="ECO:0000256" key="1">
    <source>
        <dbReference type="SAM" id="Coils"/>
    </source>
</evidence>
<name>A0A953LK03_SYMTR</name>
<protein>
    <submittedName>
        <fullName evidence="3">Uncharacterized protein</fullName>
    </submittedName>
</protein>
<keyword evidence="2" id="KW-0472">Membrane</keyword>
<keyword evidence="1" id="KW-0175">Coiled coil</keyword>
<comment type="caution">
    <text evidence="3">The sequence shown here is derived from an EMBL/GenBank/DDBJ whole genome shotgun (WGS) entry which is preliminary data.</text>
</comment>
<proteinExistence type="predicted"/>
<feature type="transmembrane region" description="Helical" evidence="2">
    <location>
        <begin position="64"/>
        <end position="83"/>
    </location>
</feature>
<sequence>MIEALRRNISELEEKVKDLEAENARLRAEIEHYQFLREDTERYRQFIQHEQGEFKDFLERMITFAAKVIAVIVAVGGAALAFFDIKTVNDIRRQADRSIQEQARQIKQDAKRRMQMVAKKALAGLDSRIRVLGDIVHRELMRRHARVVAAGRLEDWRSLPPTVFELLSHQGIQLDWRILPNEMEPLMQSIQNGEIDILLYYWHPEPGTEPPQDPILDQLIHTLQERSLQVPVLIYTTKPIGGPNRDHANGYGYAAFANTPMTLVTSLNALIPTFGRRSSNDTPSVP</sequence>
<organism evidence="3 4">
    <name type="scientific">Symbiobacterium thermophilum</name>
    <dbReference type="NCBI Taxonomy" id="2734"/>
    <lineage>
        <taxon>Bacteria</taxon>
        <taxon>Bacillati</taxon>
        <taxon>Bacillota</taxon>
        <taxon>Clostridia</taxon>
        <taxon>Eubacteriales</taxon>
        <taxon>Symbiobacteriaceae</taxon>
        <taxon>Symbiobacterium</taxon>
    </lineage>
</organism>